<feature type="compositionally biased region" description="Basic and acidic residues" evidence="1">
    <location>
        <begin position="258"/>
        <end position="281"/>
    </location>
</feature>
<dbReference type="Proteomes" id="UP000054248">
    <property type="component" value="Unassembled WGS sequence"/>
</dbReference>
<gene>
    <name evidence="2" type="ORF">M407DRAFT_146067</name>
</gene>
<dbReference type="HOGENOM" id="CLU_953742_0_0_1"/>
<dbReference type="OrthoDB" id="3215536at2759"/>
<proteinExistence type="predicted"/>
<name>A0A0C3MAY6_9AGAM</name>
<dbReference type="AlphaFoldDB" id="A0A0C3MAY6"/>
<reference evidence="3" key="2">
    <citation type="submission" date="2015-01" db="EMBL/GenBank/DDBJ databases">
        <title>Evolutionary Origins and Diversification of the Mycorrhizal Mutualists.</title>
        <authorList>
            <consortium name="DOE Joint Genome Institute"/>
            <consortium name="Mycorrhizal Genomics Consortium"/>
            <person name="Kohler A."/>
            <person name="Kuo A."/>
            <person name="Nagy L.G."/>
            <person name="Floudas D."/>
            <person name="Copeland A."/>
            <person name="Barry K.W."/>
            <person name="Cichocki N."/>
            <person name="Veneault-Fourrey C."/>
            <person name="LaButti K."/>
            <person name="Lindquist E.A."/>
            <person name="Lipzen A."/>
            <person name="Lundell T."/>
            <person name="Morin E."/>
            <person name="Murat C."/>
            <person name="Riley R."/>
            <person name="Ohm R."/>
            <person name="Sun H."/>
            <person name="Tunlid A."/>
            <person name="Henrissat B."/>
            <person name="Grigoriev I.V."/>
            <person name="Hibbett D.S."/>
            <person name="Martin F."/>
        </authorList>
    </citation>
    <scope>NUCLEOTIDE SEQUENCE [LARGE SCALE GENOMIC DNA]</scope>
    <source>
        <strain evidence="3">MUT 4182</strain>
    </source>
</reference>
<evidence type="ECO:0000256" key="1">
    <source>
        <dbReference type="SAM" id="MobiDB-lite"/>
    </source>
</evidence>
<accession>A0A0C3MAY6</accession>
<organism evidence="2 3">
    <name type="scientific">Tulasnella calospora MUT 4182</name>
    <dbReference type="NCBI Taxonomy" id="1051891"/>
    <lineage>
        <taxon>Eukaryota</taxon>
        <taxon>Fungi</taxon>
        <taxon>Dikarya</taxon>
        <taxon>Basidiomycota</taxon>
        <taxon>Agaricomycotina</taxon>
        <taxon>Agaricomycetes</taxon>
        <taxon>Cantharellales</taxon>
        <taxon>Tulasnellaceae</taxon>
        <taxon>Tulasnella</taxon>
    </lineage>
</organism>
<protein>
    <submittedName>
        <fullName evidence="2">Uncharacterized protein</fullName>
    </submittedName>
</protein>
<feature type="region of interest" description="Disordered" evidence="1">
    <location>
        <begin position="252"/>
        <end position="292"/>
    </location>
</feature>
<keyword evidence="3" id="KW-1185">Reference proteome</keyword>
<evidence type="ECO:0000313" key="3">
    <source>
        <dbReference type="Proteomes" id="UP000054248"/>
    </source>
</evidence>
<evidence type="ECO:0000313" key="2">
    <source>
        <dbReference type="EMBL" id="KIO30827.1"/>
    </source>
</evidence>
<sequence>MLVEVDGELRFGGVDDVYEQLEQGGEDADEDEDLFAIHPSRLTRRHRFFGAVEVRSRNILSEKGCSLLENGGADLSTLDEGGVIYVIIRGIFHRYETSSFTQDNGTWITSISGTIDNPWYLSYRVASHHRATYQRCRITRERFWWLEFVRHCCDKIAKGQRATDKRTIAWLIRCYMEMFPRHQSGVHPISDGPPKNTQASEVRLALARNADFIHRKLKTANPRPMNINEWSKFKLTYKRSPVSLEPVYDCASESEEEGVSRAEDKENEGMEIDPSVRERPPSEGVLGISLVT</sequence>
<reference evidence="2 3" key="1">
    <citation type="submission" date="2014-04" db="EMBL/GenBank/DDBJ databases">
        <authorList>
            <consortium name="DOE Joint Genome Institute"/>
            <person name="Kuo A."/>
            <person name="Girlanda M."/>
            <person name="Perotto S."/>
            <person name="Kohler A."/>
            <person name="Nagy L.G."/>
            <person name="Floudas D."/>
            <person name="Copeland A."/>
            <person name="Barry K.W."/>
            <person name="Cichocki N."/>
            <person name="Veneault-Fourrey C."/>
            <person name="LaButti K."/>
            <person name="Lindquist E.A."/>
            <person name="Lipzen A."/>
            <person name="Lundell T."/>
            <person name="Morin E."/>
            <person name="Murat C."/>
            <person name="Sun H."/>
            <person name="Tunlid A."/>
            <person name="Henrissat B."/>
            <person name="Grigoriev I.V."/>
            <person name="Hibbett D.S."/>
            <person name="Martin F."/>
            <person name="Nordberg H.P."/>
            <person name="Cantor M.N."/>
            <person name="Hua S.X."/>
        </authorList>
    </citation>
    <scope>NUCLEOTIDE SEQUENCE [LARGE SCALE GENOMIC DNA]</scope>
    <source>
        <strain evidence="2 3">MUT 4182</strain>
    </source>
</reference>
<dbReference type="EMBL" id="KN822968">
    <property type="protein sequence ID" value="KIO30827.1"/>
    <property type="molecule type" value="Genomic_DNA"/>
</dbReference>